<evidence type="ECO:0000256" key="5">
    <source>
        <dbReference type="ARBA" id="ARBA00022777"/>
    </source>
</evidence>
<dbReference type="GO" id="GO:0030496">
    <property type="term" value="C:midbody"/>
    <property type="evidence" value="ECO:0007669"/>
    <property type="project" value="UniProtKB-SubCell"/>
</dbReference>
<feature type="binding site" evidence="10">
    <location>
        <position position="120"/>
    </location>
    <ligand>
        <name>ATP</name>
        <dbReference type="ChEBI" id="CHEBI:30616"/>
    </ligand>
</feature>
<feature type="compositionally biased region" description="Basic and acidic residues" evidence="15">
    <location>
        <begin position="81"/>
        <end position="94"/>
    </location>
</feature>
<dbReference type="InterPro" id="IPR008271">
    <property type="entry name" value="Ser/Thr_kinase_AS"/>
</dbReference>
<keyword evidence="3 14" id="KW-0808">Transferase</keyword>
<protein>
    <recommendedName>
        <fullName evidence="14">Aurora kinase</fullName>
        <ecNumber evidence="14">2.7.11.1</ecNumber>
    </recommendedName>
</protein>
<evidence type="ECO:0000256" key="7">
    <source>
        <dbReference type="ARBA" id="ARBA00047899"/>
    </source>
</evidence>
<dbReference type="GO" id="GO:0006325">
    <property type="term" value="P:chromatin organization"/>
    <property type="evidence" value="ECO:0007669"/>
    <property type="project" value="UniProtKB-ARBA"/>
</dbReference>
<dbReference type="InterPro" id="IPR011009">
    <property type="entry name" value="Kinase-like_dom_sf"/>
</dbReference>
<sequence>MAANLKTSNVKQLRIPKTSSSSTRLCEKENGPQVINAMKNVGTIITSDLGKTENKETKTDDDNSISRSILAAKTETQIRESIKHIQSSRDKQNNENENDDSNKKWVLADFEIGKPLGKGKFGNVYLARERRTRFVVAMKVLFKKQIEEGNVQHQVRREIEIQTHLRHPNILRMYGYFHDAKRVYLILEYAPNGELFKALKASPNERFDEHKTANYIRQMADALKYCHNKKVIHRDIKPENLLLGKNGELKIADFGWSVHAPSSRRETLCGTLDYLPPEMVLGKSHDHTVDLWGAGILCYECLTGNPPFVAQSYEETYNKIIRARFTFPNHVSELARDLIKKLLVVKAENRLPWDGVLSHLWIVNNTSKESGTN</sequence>
<keyword evidence="4 10" id="KW-0547">Nucleotide-binding</keyword>
<feature type="cross-link" description="Glycyl lysine isopeptide (Lys-Gly) (interchain with G-Cter in SUMO2)" evidence="11">
    <location>
        <position position="237"/>
    </location>
</feature>
<evidence type="ECO:0000256" key="10">
    <source>
        <dbReference type="PIRSR" id="PIRSR630616-2"/>
    </source>
</evidence>
<accession>A0AA39F053</accession>
<dbReference type="Gene3D" id="3.30.200.20">
    <property type="entry name" value="Phosphorylase Kinase, domain 1"/>
    <property type="match status" value="1"/>
</dbReference>
<dbReference type="CDD" id="cd14007">
    <property type="entry name" value="STKc_Aurora"/>
    <property type="match status" value="1"/>
</dbReference>
<keyword evidence="6 10" id="KW-0067">ATP-binding</keyword>
<dbReference type="Pfam" id="PF00069">
    <property type="entry name" value="Pkinase"/>
    <property type="match status" value="1"/>
</dbReference>
<dbReference type="FunFam" id="1.10.510.10:FF:000235">
    <property type="entry name" value="Serine/threonine-protein kinase ark1"/>
    <property type="match status" value="1"/>
</dbReference>
<feature type="compositionally biased region" description="Polar residues" evidence="15">
    <location>
        <begin position="1"/>
        <end position="24"/>
    </location>
</feature>
<dbReference type="FunFam" id="3.30.200.20:FF:000042">
    <property type="entry name" value="Aurora kinase A"/>
    <property type="match status" value="1"/>
</dbReference>
<comment type="catalytic activity">
    <reaction evidence="7 14">
        <text>L-threonyl-[protein] + ATP = O-phospho-L-threonyl-[protein] + ADP + H(+)</text>
        <dbReference type="Rhea" id="RHEA:46608"/>
        <dbReference type="Rhea" id="RHEA-COMP:11060"/>
        <dbReference type="Rhea" id="RHEA-COMP:11605"/>
        <dbReference type="ChEBI" id="CHEBI:15378"/>
        <dbReference type="ChEBI" id="CHEBI:30013"/>
        <dbReference type="ChEBI" id="CHEBI:30616"/>
        <dbReference type="ChEBI" id="CHEBI:61977"/>
        <dbReference type="ChEBI" id="CHEBI:456216"/>
        <dbReference type="EC" id="2.7.11.1"/>
    </reaction>
</comment>
<evidence type="ECO:0000256" key="4">
    <source>
        <dbReference type="ARBA" id="ARBA00022741"/>
    </source>
</evidence>
<feature type="binding site" evidence="10">
    <location>
        <position position="253"/>
    </location>
    <ligand>
        <name>ATP</name>
        <dbReference type="ChEBI" id="CHEBI:30616"/>
    </ligand>
</feature>
<dbReference type="GO" id="GO:0000070">
    <property type="term" value="P:mitotic sister chromatid segregation"/>
    <property type="evidence" value="ECO:0007669"/>
    <property type="project" value="UniProtKB-ARBA"/>
</dbReference>
<dbReference type="EMBL" id="JAQQBS010001424">
    <property type="protein sequence ID" value="KAK0159435.1"/>
    <property type="molecule type" value="Genomic_DNA"/>
</dbReference>
<proteinExistence type="inferred from homology"/>
<evidence type="ECO:0000256" key="14">
    <source>
        <dbReference type="RuleBase" id="RU367134"/>
    </source>
</evidence>
<evidence type="ECO:0000256" key="9">
    <source>
        <dbReference type="PIRSR" id="PIRSR630616-1"/>
    </source>
</evidence>
<evidence type="ECO:0000259" key="16">
    <source>
        <dbReference type="PROSITE" id="PS50011"/>
    </source>
</evidence>
<reference evidence="17" key="1">
    <citation type="journal article" date="2023" name="bioRxiv">
        <title>Scaffold-level genome assemblies of two parasitoid biocontrol wasps reveal the parthenogenesis mechanism and an associated novel virus.</title>
        <authorList>
            <person name="Inwood S."/>
            <person name="Skelly J."/>
            <person name="Guhlin J."/>
            <person name="Harrop T."/>
            <person name="Goldson S."/>
            <person name="Dearden P."/>
        </authorList>
    </citation>
    <scope>NUCLEOTIDE SEQUENCE</scope>
    <source>
        <strain evidence="17">Irish</strain>
        <tissue evidence="17">Whole body</tissue>
    </source>
</reference>
<keyword evidence="2 13" id="KW-0723">Serine/threonine-protein kinase</keyword>
<dbReference type="PROSITE" id="PS00107">
    <property type="entry name" value="PROTEIN_KINASE_ATP"/>
    <property type="match status" value="1"/>
</dbReference>
<dbReference type="InterPro" id="IPR030616">
    <property type="entry name" value="Aur-like"/>
</dbReference>
<feature type="region of interest" description="Disordered" evidence="15">
    <location>
        <begin position="1"/>
        <end position="27"/>
    </location>
</feature>
<evidence type="ECO:0000256" key="6">
    <source>
        <dbReference type="ARBA" id="ARBA00022840"/>
    </source>
</evidence>
<evidence type="ECO:0000256" key="15">
    <source>
        <dbReference type="SAM" id="MobiDB-lite"/>
    </source>
</evidence>
<feature type="active site" description="Proton acceptor" evidence="9">
    <location>
        <position position="235"/>
    </location>
</feature>
<dbReference type="PROSITE" id="PS50011">
    <property type="entry name" value="PROTEIN_KINASE_DOM"/>
    <property type="match status" value="1"/>
</dbReference>
<evidence type="ECO:0000313" key="17">
    <source>
        <dbReference type="EMBL" id="KAK0159435.1"/>
    </source>
</evidence>
<evidence type="ECO:0000313" key="18">
    <source>
        <dbReference type="Proteomes" id="UP001168990"/>
    </source>
</evidence>
<feature type="binding site" evidence="10">
    <location>
        <begin position="188"/>
        <end position="190"/>
    </location>
    <ligand>
        <name>ATP</name>
        <dbReference type="ChEBI" id="CHEBI:30616"/>
    </ligand>
</feature>
<organism evidence="17 18">
    <name type="scientific">Microctonus aethiopoides</name>
    <dbReference type="NCBI Taxonomy" id="144406"/>
    <lineage>
        <taxon>Eukaryota</taxon>
        <taxon>Metazoa</taxon>
        <taxon>Ecdysozoa</taxon>
        <taxon>Arthropoda</taxon>
        <taxon>Hexapoda</taxon>
        <taxon>Insecta</taxon>
        <taxon>Pterygota</taxon>
        <taxon>Neoptera</taxon>
        <taxon>Endopterygota</taxon>
        <taxon>Hymenoptera</taxon>
        <taxon>Apocrita</taxon>
        <taxon>Ichneumonoidea</taxon>
        <taxon>Braconidae</taxon>
        <taxon>Euphorinae</taxon>
        <taxon>Microctonus</taxon>
    </lineage>
</organism>
<dbReference type="PANTHER" id="PTHR24350">
    <property type="entry name" value="SERINE/THREONINE-PROTEIN KINASE IAL-RELATED"/>
    <property type="match status" value="1"/>
</dbReference>
<evidence type="ECO:0000256" key="12">
    <source>
        <dbReference type="PROSITE-ProRule" id="PRU10141"/>
    </source>
</evidence>
<dbReference type="Gene3D" id="1.10.510.10">
    <property type="entry name" value="Transferase(Phosphotransferase) domain 1"/>
    <property type="match status" value="1"/>
</dbReference>
<feature type="domain" description="Protein kinase" evidence="16">
    <location>
        <begin position="110"/>
        <end position="362"/>
    </location>
</feature>
<dbReference type="InterPro" id="IPR000719">
    <property type="entry name" value="Prot_kinase_dom"/>
</dbReference>
<dbReference type="AlphaFoldDB" id="A0AA39F053"/>
<evidence type="ECO:0000256" key="11">
    <source>
        <dbReference type="PIRSR" id="PIRSR630616-3"/>
    </source>
</evidence>
<gene>
    <name evidence="17" type="ORF">PV328_010312</name>
</gene>
<keyword evidence="5 14" id="KW-0418">Kinase</keyword>
<dbReference type="InterPro" id="IPR017441">
    <property type="entry name" value="Protein_kinase_ATP_BS"/>
</dbReference>
<dbReference type="EC" id="2.7.11.1" evidence="14"/>
<evidence type="ECO:0000256" key="2">
    <source>
        <dbReference type="ARBA" id="ARBA00022527"/>
    </source>
</evidence>
<dbReference type="GO" id="GO:0032506">
    <property type="term" value="P:cytokinetic process"/>
    <property type="evidence" value="ECO:0007669"/>
    <property type="project" value="UniProtKB-ARBA"/>
</dbReference>
<keyword evidence="18" id="KW-1185">Reference proteome</keyword>
<dbReference type="GO" id="GO:0005524">
    <property type="term" value="F:ATP binding"/>
    <property type="evidence" value="ECO:0007669"/>
    <property type="project" value="UniProtKB-UniRule"/>
</dbReference>
<name>A0AA39F053_9HYME</name>
<comment type="similarity">
    <text evidence="14">Belongs to the protein kinase superfamily. Ser/Thr protein kinase family. Aurora subfamily.</text>
</comment>
<comment type="subcellular location">
    <subcellularLocation>
        <location evidence="1">Midbody</location>
    </subcellularLocation>
</comment>
<dbReference type="GO" id="GO:0004674">
    <property type="term" value="F:protein serine/threonine kinase activity"/>
    <property type="evidence" value="ECO:0007669"/>
    <property type="project" value="UniProtKB-KW"/>
</dbReference>
<evidence type="ECO:0000256" key="8">
    <source>
        <dbReference type="ARBA" id="ARBA00048679"/>
    </source>
</evidence>
<feature type="region of interest" description="Disordered" evidence="15">
    <location>
        <begin position="81"/>
        <end position="100"/>
    </location>
</feature>
<dbReference type="PROSITE" id="PS00108">
    <property type="entry name" value="PROTEIN_KINASE_ST"/>
    <property type="match status" value="1"/>
</dbReference>
<dbReference type="SUPFAM" id="SSF56112">
    <property type="entry name" value="Protein kinase-like (PK-like)"/>
    <property type="match status" value="1"/>
</dbReference>
<comment type="catalytic activity">
    <reaction evidence="8 14">
        <text>L-seryl-[protein] + ATP = O-phospho-L-seryl-[protein] + ADP + H(+)</text>
        <dbReference type="Rhea" id="RHEA:17989"/>
        <dbReference type="Rhea" id="RHEA-COMP:9863"/>
        <dbReference type="Rhea" id="RHEA-COMP:11604"/>
        <dbReference type="ChEBI" id="CHEBI:15378"/>
        <dbReference type="ChEBI" id="CHEBI:29999"/>
        <dbReference type="ChEBI" id="CHEBI:30616"/>
        <dbReference type="ChEBI" id="CHEBI:83421"/>
        <dbReference type="ChEBI" id="CHEBI:456216"/>
        <dbReference type="EC" id="2.7.11.1"/>
    </reaction>
</comment>
<feature type="binding site" evidence="10 12">
    <location>
        <position position="139"/>
    </location>
    <ligand>
        <name>ATP</name>
        <dbReference type="ChEBI" id="CHEBI:30616"/>
    </ligand>
</feature>
<evidence type="ECO:0000256" key="13">
    <source>
        <dbReference type="RuleBase" id="RU000304"/>
    </source>
</evidence>
<dbReference type="Proteomes" id="UP001168990">
    <property type="component" value="Unassembled WGS sequence"/>
</dbReference>
<comment type="caution">
    <text evidence="17">The sequence shown here is derived from an EMBL/GenBank/DDBJ whole genome shotgun (WGS) entry which is preliminary data.</text>
</comment>
<evidence type="ECO:0000256" key="3">
    <source>
        <dbReference type="ARBA" id="ARBA00022679"/>
    </source>
</evidence>
<evidence type="ECO:0000256" key="1">
    <source>
        <dbReference type="ARBA" id="ARBA00004214"/>
    </source>
</evidence>
<feature type="binding site" evidence="10">
    <location>
        <begin position="239"/>
        <end position="240"/>
    </location>
    <ligand>
        <name>ATP</name>
        <dbReference type="ChEBI" id="CHEBI:30616"/>
    </ligand>
</feature>
<reference evidence="17" key="2">
    <citation type="submission" date="2023-03" db="EMBL/GenBank/DDBJ databases">
        <authorList>
            <person name="Inwood S.N."/>
            <person name="Skelly J.G."/>
            <person name="Guhlin J."/>
            <person name="Harrop T.W.R."/>
            <person name="Goldson S.G."/>
            <person name="Dearden P.K."/>
        </authorList>
    </citation>
    <scope>NUCLEOTIDE SEQUENCE</scope>
    <source>
        <strain evidence="17">Irish</strain>
        <tissue evidence="17">Whole body</tissue>
    </source>
</reference>
<dbReference type="GO" id="GO:0030261">
    <property type="term" value="P:chromosome condensation"/>
    <property type="evidence" value="ECO:0007669"/>
    <property type="project" value="UniProtKB-ARBA"/>
</dbReference>
<dbReference type="SMART" id="SM00220">
    <property type="entry name" value="S_TKc"/>
    <property type="match status" value="1"/>
</dbReference>